<proteinExistence type="predicted"/>
<gene>
    <name evidence="2" type="ORF">H1W37_02780</name>
</gene>
<evidence type="ECO:0000313" key="2">
    <source>
        <dbReference type="EMBL" id="MBA4610566.1"/>
    </source>
</evidence>
<accession>A0A838XPP6</accession>
<dbReference type="AlphaFoldDB" id="A0A838XPP6"/>
<name>A0A838XPP6_9HYPH</name>
<keyword evidence="3" id="KW-1185">Reference proteome</keyword>
<dbReference type="EMBL" id="JACEON010000002">
    <property type="protein sequence ID" value="MBA4610566.1"/>
    <property type="molecule type" value="Genomic_DNA"/>
</dbReference>
<dbReference type="Proteomes" id="UP000559404">
    <property type="component" value="Unassembled WGS sequence"/>
</dbReference>
<organism evidence="2 3">
    <name type="scientific">Stappia taiwanensis</name>
    <dbReference type="NCBI Taxonomy" id="992267"/>
    <lineage>
        <taxon>Bacteria</taxon>
        <taxon>Pseudomonadati</taxon>
        <taxon>Pseudomonadota</taxon>
        <taxon>Alphaproteobacteria</taxon>
        <taxon>Hyphomicrobiales</taxon>
        <taxon>Stappiaceae</taxon>
        <taxon>Stappia</taxon>
    </lineage>
</organism>
<protein>
    <submittedName>
        <fullName evidence="2">Uncharacterized protein</fullName>
    </submittedName>
</protein>
<keyword evidence="1" id="KW-1133">Transmembrane helix</keyword>
<evidence type="ECO:0000256" key="1">
    <source>
        <dbReference type="SAM" id="Phobius"/>
    </source>
</evidence>
<dbReference type="RefSeq" id="WP_181758761.1">
    <property type="nucleotide sequence ID" value="NZ_BMCR01000002.1"/>
</dbReference>
<evidence type="ECO:0000313" key="3">
    <source>
        <dbReference type="Proteomes" id="UP000559404"/>
    </source>
</evidence>
<keyword evidence="1" id="KW-0472">Membrane</keyword>
<reference evidence="2 3" key="2">
    <citation type="submission" date="2020-08" db="EMBL/GenBank/DDBJ databases">
        <title>Stappia taiwanensis sp. nov., isolated from a coastal thermal spring.</title>
        <authorList>
            <person name="Kampfer P."/>
        </authorList>
    </citation>
    <scope>NUCLEOTIDE SEQUENCE [LARGE SCALE GENOMIC DNA]</scope>
    <source>
        <strain evidence="2 3">DSM 23284</strain>
    </source>
</reference>
<sequence length="239" mass="25440">MMPLTLPESTGMRARHFTPMVVALALAGVAFLFHIIGGWIAYTGDSSRWSGSAETISLELANTTLNVPANLIRHPEQRKPGARLDRLDLAMLWPSGEGYSAAAARDFSNTGDTSPVILVTLQADDQSMDTDERFARVLRSLAAGEALPGPGGLSLLPLSGDGTAGTDFVAHTTTGASGPAYAARCFTPRDKALAANCERTVRLGEELLLTYRFRQAHLADWQALDARISALVTSFGAPL</sequence>
<reference evidence="2 3" key="1">
    <citation type="submission" date="2020-07" db="EMBL/GenBank/DDBJ databases">
        <authorList>
            <person name="Li M."/>
        </authorList>
    </citation>
    <scope>NUCLEOTIDE SEQUENCE [LARGE SCALE GENOMIC DNA]</scope>
    <source>
        <strain evidence="2 3">DSM 23284</strain>
    </source>
</reference>
<comment type="caution">
    <text evidence="2">The sequence shown here is derived from an EMBL/GenBank/DDBJ whole genome shotgun (WGS) entry which is preliminary data.</text>
</comment>
<feature type="transmembrane region" description="Helical" evidence="1">
    <location>
        <begin position="20"/>
        <end position="42"/>
    </location>
</feature>
<keyword evidence="1" id="KW-0812">Transmembrane</keyword>